<comment type="caution">
    <text evidence="9">The sequence shown here is derived from an EMBL/GenBank/DDBJ whole genome shotgun (WGS) entry which is preliminary data.</text>
</comment>
<dbReference type="PANTHER" id="PTHR30437:SF4">
    <property type="entry name" value="TRANSCRIPTION ELONGATION FACTOR GREA"/>
    <property type="match status" value="1"/>
</dbReference>
<keyword evidence="4" id="KW-0238">DNA-binding</keyword>
<dbReference type="SUPFAM" id="SSF54534">
    <property type="entry name" value="FKBP-like"/>
    <property type="match status" value="1"/>
</dbReference>
<comment type="similarity">
    <text evidence="1">Belongs to the GreA/GreB family.</text>
</comment>
<dbReference type="Proteomes" id="UP000231456">
    <property type="component" value="Unassembled WGS sequence"/>
</dbReference>
<dbReference type="PROSITE" id="PS00830">
    <property type="entry name" value="GREAB_2"/>
    <property type="match status" value="1"/>
</dbReference>
<dbReference type="GO" id="GO:0003677">
    <property type="term" value="F:DNA binding"/>
    <property type="evidence" value="ECO:0007669"/>
    <property type="project" value="UniProtKB-KW"/>
</dbReference>
<organism evidence="9 10">
    <name type="scientific">Candidatus Magasanikbacteria bacterium CG_4_9_14_0_2_um_filter_42_11</name>
    <dbReference type="NCBI Taxonomy" id="1974643"/>
    <lineage>
        <taxon>Bacteria</taxon>
        <taxon>Candidatus Magasanikiibacteriota</taxon>
    </lineage>
</organism>
<keyword evidence="9" id="KW-0251">Elongation factor</keyword>
<evidence type="ECO:0000256" key="6">
    <source>
        <dbReference type="ARBA" id="ARBA00030776"/>
    </source>
</evidence>
<dbReference type="Pfam" id="PF03449">
    <property type="entry name" value="GreA_GreB_N"/>
    <property type="match status" value="1"/>
</dbReference>
<dbReference type="InterPro" id="IPR018151">
    <property type="entry name" value="TF_GreA/GreB_CS"/>
</dbReference>
<evidence type="ECO:0000256" key="1">
    <source>
        <dbReference type="ARBA" id="ARBA00008213"/>
    </source>
</evidence>
<dbReference type="EMBL" id="PFRH01000124">
    <property type="protein sequence ID" value="PJC52257.1"/>
    <property type="molecule type" value="Genomic_DNA"/>
</dbReference>
<dbReference type="GO" id="GO:0070063">
    <property type="term" value="F:RNA polymerase binding"/>
    <property type="evidence" value="ECO:0007669"/>
    <property type="project" value="InterPro"/>
</dbReference>
<gene>
    <name evidence="9" type="ORF">CO030_04015</name>
</gene>
<sequence>MQLPKRKPGKYTNLPNDPLMTGHKFAELKQDLERLMKKRPHAASEVARLAELGDFSENVEYQLAKGRLRGINNAILKIERQISDADIIAPPDSDEVYVGSTVVLHAEGKEKIYTILGSTETNPSKGIISHTSPIGAALLGKKKNDIVDITLRDTNMQYTITDIR</sequence>
<dbReference type="GO" id="GO:0032784">
    <property type="term" value="P:regulation of DNA-templated transcription elongation"/>
    <property type="evidence" value="ECO:0007669"/>
    <property type="project" value="InterPro"/>
</dbReference>
<dbReference type="InterPro" id="IPR036953">
    <property type="entry name" value="GreA/GreB_C_sf"/>
</dbReference>
<dbReference type="InterPro" id="IPR001437">
    <property type="entry name" value="Tscrpt_elong_fac_GreA/B_C"/>
</dbReference>
<evidence type="ECO:0000256" key="4">
    <source>
        <dbReference type="ARBA" id="ARBA00023125"/>
    </source>
</evidence>
<evidence type="ECO:0000259" key="8">
    <source>
        <dbReference type="Pfam" id="PF03449"/>
    </source>
</evidence>
<dbReference type="Pfam" id="PF01272">
    <property type="entry name" value="GreA_GreB"/>
    <property type="match status" value="1"/>
</dbReference>
<keyword evidence="3" id="KW-0805">Transcription regulation</keyword>
<evidence type="ECO:0000259" key="7">
    <source>
        <dbReference type="Pfam" id="PF01272"/>
    </source>
</evidence>
<reference evidence="10" key="1">
    <citation type="submission" date="2017-09" db="EMBL/GenBank/DDBJ databases">
        <title>Depth-based differentiation of microbial function through sediment-hosted aquifers and enrichment of novel symbionts in the deep terrestrial subsurface.</title>
        <authorList>
            <person name="Probst A.J."/>
            <person name="Ladd B."/>
            <person name="Jarett J.K."/>
            <person name="Geller-Mcgrath D.E."/>
            <person name="Sieber C.M.K."/>
            <person name="Emerson J.B."/>
            <person name="Anantharaman K."/>
            <person name="Thomas B.C."/>
            <person name="Malmstrom R."/>
            <person name="Stieglmeier M."/>
            <person name="Klingl A."/>
            <person name="Woyke T."/>
            <person name="Ryan C.M."/>
            <person name="Banfield J.F."/>
        </authorList>
    </citation>
    <scope>NUCLEOTIDE SEQUENCE [LARGE SCALE GENOMIC DNA]</scope>
</reference>
<dbReference type="Gene3D" id="3.10.50.30">
    <property type="entry name" value="Transcription elongation factor, GreA/GreB, C-terminal domain"/>
    <property type="match status" value="1"/>
</dbReference>
<dbReference type="GO" id="GO:0003746">
    <property type="term" value="F:translation elongation factor activity"/>
    <property type="evidence" value="ECO:0007669"/>
    <property type="project" value="UniProtKB-KW"/>
</dbReference>
<dbReference type="InterPro" id="IPR036805">
    <property type="entry name" value="Tscrpt_elong_fac_GreA/B_N_sf"/>
</dbReference>
<protein>
    <recommendedName>
        <fullName evidence="2">Transcription elongation factor GreA</fullName>
    </recommendedName>
    <alternativeName>
        <fullName evidence="6">Transcript cleavage factor GreA</fullName>
    </alternativeName>
</protein>
<dbReference type="Gene3D" id="1.10.287.180">
    <property type="entry name" value="Transcription elongation factor, GreA/GreB, N-terminal domain"/>
    <property type="match status" value="1"/>
</dbReference>
<proteinExistence type="inferred from homology"/>
<dbReference type="InterPro" id="IPR022691">
    <property type="entry name" value="Tscrpt_elong_fac_GreA/B_N"/>
</dbReference>
<dbReference type="GO" id="GO:0006354">
    <property type="term" value="P:DNA-templated transcription elongation"/>
    <property type="evidence" value="ECO:0007669"/>
    <property type="project" value="TreeGrafter"/>
</dbReference>
<evidence type="ECO:0000256" key="2">
    <source>
        <dbReference type="ARBA" id="ARBA00013729"/>
    </source>
</evidence>
<evidence type="ECO:0000256" key="5">
    <source>
        <dbReference type="ARBA" id="ARBA00023163"/>
    </source>
</evidence>
<dbReference type="SUPFAM" id="SSF46557">
    <property type="entry name" value="GreA transcript cleavage protein, N-terminal domain"/>
    <property type="match status" value="1"/>
</dbReference>
<keyword evidence="9" id="KW-0648">Protein biosynthesis</keyword>
<evidence type="ECO:0000256" key="3">
    <source>
        <dbReference type="ARBA" id="ARBA00023015"/>
    </source>
</evidence>
<keyword evidence="5" id="KW-0804">Transcription</keyword>
<name>A0A2M8F948_9BACT</name>
<evidence type="ECO:0000313" key="9">
    <source>
        <dbReference type="EMBL" id="PJC52257.1"/>
    </source>
</evidence>
<feature type="domain" description="Transcription elongation factor GreA/GreB C-terminal" evidence="7">
    <location>
        <begin position="93"/>
        <end position="163"/>
    </location>
</feature>
<accession>A0A2M8F948</accession>
<dbReference type="AlphaFoldDB" id="A0A2M8F948"/>
<evidence type="ECO:0000313" key="10">
    <source>
        <dbReference type="Proteomes" id="UP000231456"/>
    </source>
</evidence>
<dbReference type="PIRSF" id="PIRSF006092">
    <property type="entry name" value="GreA_GreB"/>
    <property type="match status" value="1"/>
</dbReference>
<feature type="domain" description="Transcription elongation factor GreA/GreB N-terminal" evidence="8">
    <location>
        <begin position="19"/>
        <end position="87"/>
    </location>
</feature>
<dbReference type="PANTHER" id="PTHR30437">
    <property type="entry name" value="TRANSCRIPTION ELONGATION FACTOR GREA"/>
    <property type="match status" value="1"/>
</dbReference>
<dbReference type="FunFam" id="1.10.287.180:FF:000001">
    <property type="entry name" value="Transcription elongation factor GreA"/>
    <property type="match status" value="1"/>
</dbReference>
<dbReference type="InterPro" id="IPR023459">
    <property type="entry name" value="Tscrpt_elong_fac_GreA/B_fam"/>
</dbReference>